<protein>
    <submittedName>
        <fullName evidence="1">Uncharacterized protein</fullName>
    </submittedName>
</protein>
<accession>A0A5K7YFA7</accession>
<dbReference type="Proteomes" id="UP000427906">
    <property type="component" value="Chromosome"/>
</dbReference>
<dbReference type="AlphaFoldDB" id="A0A5K7YFA7"/>
<dbReference type="EMBL" id="AP021874">
    <property type="protein sequence ID" value="BBO67716.1"/>
    <property type="molecule type" value="Genomic_DNA"/>
</dbReference>
<dbReference type="KEGG" id="dalk:DSCA_16460"/>
<dbReference type="RefSeq" id="WP_155315946.1">
    <property type="nucleotide sequence ID" value="NZ_AP021874.1"/>
</dbReference>
<evidence type="ECO:0000313" key="1">
    <source>
        <dbReference type="EMBL" id="BBO67716.1"/>
    </source>
</evidence>
<name>A0A5K7YFA7_9BACT</name>
<keyword evidence="2" id="KW-1185">Reference proteome</keyword>
<proteinExistence type="predicted"/>
<sequence>MIAEVALKNSDSIIYFFENGEKILRILIKSFETISKECPSSLGDFQYALNKITEMVTVKIVKGIDSTTKPVSIFTPP</sequence>
<reference evidence="1 2" key="1">
    <citation type="submission" date="2019-11" db="EMBL/GenBank/DDBJ databases">
        <title>Comparative genomics of hydrocarbon-degrading Desulfosarcina strains.</title>
        <authorList>
            <person name="Watanabe M."/>
            <person name="Kojima H."/>
            <person name="Fukui M."/>
        </authorList>
    </citation>
    <scope>NUCLEOTIDE SEQUENCE [LARGE SCALE GENOMIC DNA]</scope>
    <source>
        <strain evidence="1 2">PL12</strain>
    </source>
</reference>
<evidence type="ECO:0000313" key="2">
    <source>
        <dbReference type="Proteomes" id="UP000427906"/>
    </source>
</evidence>
<organism evidence="1 2">
    <name type="scientific">Desulfosarcina alkanivorans</name>
    <dbReference type="NCBI Taxonomy" id="571177"/>
    <lineage>
        <taxon>Bacteria</taxon>
        <taxon>Pseudomonadati</taxon>
        <taxon>Thermodesulfobacteriota</taxon>
        <taxon>Desulfobacteria</taxon>
        <taxon>Desulfobacterales</taxon>
        <taxon>Desulfosarcinaceae</taxon>
        <taxon>Desulfosarcina</taxon>
    </lineage>
</organism>
<gene>
    <name evidence="1" type="ORF">DSCA_16460</name>
</gene>